<feature type="region of interest" description="Disordered" evidence="7">
    <location>
        <begin position="446"/>
        <end position="466"/>
    </location>
</feature>
<dbReference type="Gramene" id="TraesKAR6B01G0016530.1">
    <property type="protein sequence ID" value="cds.TraesKAR6B01G0016530.1"/>
    <property type="gene ID" value="TraesKAR6B01G0016530"/>
</dbReference>
<dbReference type="Gramene" id="TraesJAG6B03G03419420.1">
    <property type="protein sequence ID" value="TraesJAG6B03G03419420.1"/>
    <property type="gene ID" value="TraesJAG6B03G03419420"/>
</dbReference>
<dbReference type="SMR" id="A0A3B6PGU0"/>
<dbReference type="OrthoDB" id="643085at2759"/>
<dbReference type="Gramene" id="TraesLDM6B03G03431660.1">
    <property type="protein sequence ID" value="TraesLDM6B03G03431660.1"/>
    <property type="gene ID" value="TraesLDM6B03G03431660"/>
</dbReference>
<feature type="domain" description="Disease resistance R13L4/SHOC-2-like LRR" evidence="11">
    <location>
        <begin position="1048"/>
        <end position="1293"/>
    </location>
</feature>
<dbReference type="Gramene" id="TraesNOR6B03G03461810.2">
    <property type="protein sequence ID" value="TraesNOR6B03G03461810.2"/>
    <property type="gene ID" value="TraesNOR6B03G03461810"/>
</dbReference>
<keyword evidence="3" id="KW-0677">Repeat</keyword>
<dbReference type="Pfam" id="PF18052">
    <property type="entry name" value="Rx_N"/>
    <property type="match status" value="1"/>
</dbReference>
<accession>A0A3B6PGU0</accession>
<dbReference type="Pfam" id="PF23598">
    <property type="entry name" value="LRR_14"/>
    <property type="match status" value="2"/>
</dbReference>
<dbReference type="InterPro" id="IPR032675">
    <property type="entry name" value="LRR_dom_sf"/>
</dbReference>
<reference evidence="12" key="2">
    <citation type="submission" date="2018-10" db="UniProtKB">
        <authorList>
            <consortium name="EnsemblPlants"/>
        </authorList>
    </citation>
    <scope>IDENTIFICATION</scope>
</reference>
<dbReference type="Proteomes" id="UP000019116">
    <property type="component" value="Chromosome 6B"/>
</dbReference>
<organism evidence="12">
    <name type="scientific">Triticum aestivum</name>
    <name type="common">Wheat</name>
    <dbReference type="NCBI Taxonomy" id="4565"/>
    <lineage>
        <taxon>Eukaryota</taxon>
        <taxon>Viridiplantae</taxon>
        <taxon>Streptophyta</taxon>
        <taxon>Embryophyta</taxon>
        <taxon>Tracheophyta</taxon>
        <taxon>Spermatophyta</taxon>
        <taxon>Magnoliopsida</taxon>
        <taxon>Liliopsida</taxon>
        <taxon>Poales</taxon>
        <taxon>Poaceae</taxon>
        <taxon>BOP clade</taxon>
        <taxon>Pooideae</taxon>
        <taxon>Triticodae</taxon>
        <taxon>Triticeae</taxon>
        <taxon>Triticinae</taxon>
        <taxon>Triticum</taxon>
    </lineage>
</organism>
<keyword evidence="13" id="KW-1185">Reference proteome</keyword>
<evidence type="ECO:0000313" key="12">
    <source>
        <dbReference type="EnsemblPlants" id="TraesCS6B02G035700.1"/>
    </source>
</evidence>
<dbReference type="InterPro" id="IPR027417">
    <property type="entry name" value="P-loop_NTPase"/>
</dbReference>
<dbReference type="Gene3D" id="3.80.10.10">
    <property type="entry name" value="Ribonuclease Inhibitor"/>
    <property type="match status" value="2"/>
</dbReference>
<evidence type="ECO:0000259" key="10">
    <source>
        <dbReference type="Pfam" id="PF23559"/>
    </source>
</evidence>
<dbReference type="RefSeq" id="XP_044410507.1">
    <property type="nucleotide sequence ID" value="XM_044554572.1"/>
</dbReference>
<evidence type="ECO:0000259" key="11">
    <source>
        <dbReference type="Pfam" id="PF23598"/>
    </source>
</evidence>
<dbReference type="CDD" id="cd14798">
    <property type="entry name" value="RX-CC_like"/>
    <property type="match status" value="1"/>
</dbReference>
<dbReference type="Gene3D" id="1.20.5.4130">
    <property type="match status" value="1"/>
</dbReference>
<feature type="domain" description="Disease resistance R13L4/SHOC-2-like LRR" evidence="11">
    <location>
        <begin position="880"/>
        <end position="980"/>
    </location>
</feature>
<keyword evidence="4" id="KW-0547">Nucleotide-binding</keyword>
<evidence type="ECO:0000259" key="9">
    <source>
        <dbReference type="Pfam" id="PF18052"/>
    </source>
</evidence>
<evidence type="ECO:0000256" key="6">
    <source>
        <dbReference type="ARBA" id="ARBA00023054"/>
    </source>
</evidence>
<dbReference type="GeneID" id="123135488"/>
<feature type="domain" description="NB-ARC" evidence="8">
    <location>
        <begin position="499"/>
        <end position="668"/>
    </location>
</feature>
<dbReference type="GO" id="GO:0009626">
    <property type="term" value="P:plant-type hypersensitive response"/>
    <property type="evidence" value="ECO:0007669"/>
    <property type="project" value="UniProtKB-ARBA"/>
</dbReference>
<dbReference type="Gramene" id="TraesSYM6B03G03370740.1">
    <property type="protein sequence ID" value="TraesSYM6B03G03370740.1"/>
    <property type="gene ID" value="TraesSYM6B03G03370740"/>
</dbReference>
<dbReference type="Gramene" id="TraesMAC6B03G03426140.1">
    <property type="protein sequence ID" value="TraesMAC6B03G03426140.1"/>
    <property type="gene ID" value="TraesMAC6B03G03426140"/>
</dbReference>
<dbReference type="Gene3D" id="3.40.50.300">
    <property type="entry name" value="P-loop containing nucleotide triphosphate hydrolases"/>
    <property type="match status" value="2"/>
</dbReference>
<dbReference type="Pfam" id="PF23559">
    <property type="entry name" value="WHD_DRP"/>
    <property type="match status" value="1"/>
</dbReference>
<dbReference type="STRING" id="4565.A0A3B6PGU0"/>
<protein>
    <submittedName>
        <fullName evidence="12">Uncharacterized protein</fullName>
    </submittedName>
</protein>
<dbReference type="KEGG" id="taes:123135488"/>
<dbReference type="PRINTS" id="PR00364">
    <property type="entry name" value="DISEASERSIST"/>
</dbReference>
<dbReference type="EnsemblPlants" id="TraesCS6B02G035700.1">
    <property type="protein sequence ID" value="TraesCS6B02G035700.1"/>
    <property type="gene ID" value="TraesCS6B02G035700"/>
</dbReference>
<dbReference type="InterPro" id="IPR038005">
    <property type="entry name" value="RX-like_CC"/>
</dbReference>
<dbReference type="RefSeq" id="XP_044410506.1">
    <property type="nucleotide sequence ID" value="XM_044554571.1"/>
</dbReference>
<dbReference type="Gramene" id="TraesNOR6B03G03461810.1">
    <property type="protein sequence ID" value="TraesNOR6B03G03461810.1"/>
    <property type="gene ID" value="TraesNOR6B03G03461810"/>
</dbReference>
<keyword evidence="6" id="KW-0175">Coiled coil</keyword>
<dbReference type="GO" id="GO:0042742">
    <property type="term" value="P:defense response to bacterium"/>
    <property type="evidence" value="ECO:0007669"/>
    <property type="project" value="UniProtKB-ARBA"/>
</dbReference>
<dbReference type="InterPro" id="IPR002182">
    <property type="entry name" value="NB-ARC"/>
</dbReference>
<dbReference type="Gene3D" id="1.10.8.430">
    <property type="entry name" value="Helical domain of apoptotic protease-activating factors"/>
    <property type="match status" value="1"/>
</dbReference>
<dbReference type="RefSeq" id="XP_044410501.1">
    <property type="nucleotide sequence ID" value="XM_044554566.1"/>
</dbReference>
<keyword evidence="5" id="KW-0611">Plant defense</keyword>
<dbReference type="Gene3D" id="1.10.10.10">
    <property type="entry name" value="Winged helix-like DNA-binding domain superfamily/Winged helix DNA-binding domain"/>
    <property type="match status" value="1"/>
</dbReference>
<evidence type="ECO:0000259" key="8">
    <source>
        <dbReference type="Pfam" id="PF00931"/>
    </source>
</evidence>
<dbReference type="InterPro" id="IPR044974">
    <property type="entry name" value="Disease_R_plants"/>
</dbReference>
<keyword evidence="2" id="KW-0433">Leucine-rich repeat</keyword>
<dbReference type="InterPro" id="IPR055414">
    <property type="entry name" value="LRR_R13L4/SHOC2-like"/>
</dbReference>
<dbReference type="RefSeq" id="XP_044410505.1">
    <property type="nucleotide sequence ID" value="XM_044554570.1"/>
</dbReference>
<proteinExistence type="inferred from homology"/>
<feature type="domain" description="Disease resistance protein winged helix" evidence="10">
    <location>
        <begin position="757"/>
        <end position="829"/>
    </location>
</feature>
<dbReference type="SUPFAM" id="SSF52058">
    <property type="entry name" value="L domain-like"/>
    <property type="match status" value="1"/>
</dbReference>
<dbReference type="InterPro" id="IPR036388">
    <property type="entry name" value="WH-like_DNA-bd_sf"/>
</dbReference>
<dbReference type="GO" id="GO:0002758">
    <property type="term" value="P:innate immune response-activating signaling pathway"/>
    <property type="evidence" value="ECO:0007669"/>
    <property type="project" value="UniProtKB-ARBA"/>
</dbReference>
<sequence>MEATAVSLGKAVLDGALGYAKSKAAEEIALQLGVERNVNFIKDELQMMQSFLMTADEEQSHNKVLTTWVKQIGVLAYKVEDSLMDFGLHSEKKPFLGCIPRNPGDRRRIAKEVKELRAEVEDVSNRNLRYRLIKESSGSKPTTAEEQASIATATLFGINEARLAALEHEKPSEVDLRQLITSNNVGLRVIAVWGTNSDLGKTSAIQEVYDDPKVLKRFGFRAWIRLMHPFNPQEFLQSLVRQFYENFYDEVGKPSVNSQEFLQSLLRQLNENSHDEVGKAEQETSVGAVLAKMEKMDQSDLVCVFNAQLCSSSYLVVINDLSTIEEWHCIKKYFPNNKKQSRIVVSTQQVEIASLCTEKPYQVSGFKQLSCDQTIYLFHKKNSEERVSMGCVSVTLFDTNEARLASMEKQKLKVMHESCSAEPISNSNNVTTTEKNRAMLTTEIQEQDQVPNNPDEEKVHNPTARKKFDRSRTLALAGEVLCGRETEKSILLKLVGQPDNNQGCKVISVWGMGGLGKTTLVRSIYRSQQLGDWKRAWATAFRPFNPEVLLRDLVLQLQNTIQEDPAGSTSTGAEKKSISVMKLQDLKDELARLLKLKMCLVVLDDISSTSEWNLVKSCLDNAGRIILTTRQKNVAKHCSREDKNMYCLEGLKDAAALDLFIKKVFKDNIDKHDLVPAMMEQARLILHKCDGLPLAISTIGGFLASKPKNAIEWKKMNDQIRTELEINPELRAIKTILMRSYDGLPYHLKSVFLYLSIFPEDHRIRWGRLVRRWIAEGYSRDMHGMNAVELCRRYFDDLLDRSMILPGEGIDQYKQKISSCQLHDMIREICISKAREENLVFTLEEGCCLSNTLGAIRHLVIGSNWKRDKHVLESMLDLSHVRSLTVFGEWRPFFISDNMRFLRVLDLEDTVGLRDHHLEKIGKLHHLMYLSLRGCRSILYLPNSLQNLRHLQTLDVKGTQIIELPRTITNLSKLQNLHAAGFWNRGHDVKGEDIVDKYSGYRYCTPTCQTCSVLLSRGHLFLRPQVLDAGLNRYDIFNLHCFKERRLDGVILPRGIGRLKALHSLGIVDVSGRNGNATIKEFGELTQLRKLKVGGLSYRNINELWSAIAGHNQLQSLSVEVGNPHEERNELDGCLGEGLLPPSSLESLTLAGKLVTVTKWIHTLQNLTKLVLSYSSLKQDDDAIQALGVLPNIAVLRLQNDSFRGTQLHFQRSSFPSLMVLELDWLDNLKSVQFEEDTMRKLELLQIGVCVELKVISGLPALKSLKEIQLLKVGDSYLTKIYEVQREEVERQVGEHVRANIID</sequence>
<evidence type="ECO:0000256" key="1">
    <source>
        <dbReference type="ARBA" id="ARBA00008894"/>
    </source>
</evidence>
<evidence type="ECO:0000256" key="5">
    <source>
        <dbReference type="ARBA" id="ARBA00022821"/>
    </source>
</evidence>
<feature type="domain" description="NB-ARC" evidence="8">
    <location>
        <begin position="292"/>
        <end position="385"/>
    </location>
</feature>
<dbReference type="PaxDb" id="4565-Traes_6BS_AABC595C0.1"/>
<dbReference type="Gramene" id="TraesARI6B03G03386550.1">
    <property type="protein sequence ID" value="TraesARI6B03G03386550.1"/>
    <property type="gene ID" value="TraesARI6B03G03386550"/>
</dbReference>
<dbReference type="Gramene" id="TraesJUL6B03G03455480.1">
    <property type="protein sequence ID" value="TraesJUL6B03G03455480.1"/>
    <property type="gene ID" value="TraesJUL6B03G03455480"/>
</dbReference>
<dbReference type="RefSeq" id="XP_044410502.1">
    <property type="nucleotide sequence ID" value="XM_044554567.1"/>
</dbReference>
<evidence type="ECO:0000313" key="13">
    <source>
        <dbReference type="Proteomes" id="UP000019116"/>
    </source>
</evidence>
<dbReference type="Gramene" id="TraesROB_scaffold_007752_01G000800.1">
    <property type="protein sequence ID" value="TraesROB_scaffold_007752_01G000800.1"/>
    <property type="gene ID" value="TraesROB_scaffold_007752_01G000800"/>
</dbReference>
<dbReference type="FunFam" id="1.10.10.10:FF:000322">
    <property type="entry name" value="Probable disease resistance protein At1g63360"/>
    <property type="match status" value="1"/>
</dbReference>
<evidence type="ECO:0000256" key="2">
    <source>
        <dbReference type="ARBA" id="ARBA00022614"/>
    </source>
</evidence>
<dbReference type="InterPro" id="IPR058922">
    <property type="entry name" value="WHD_DRP"/>
</dbReference>
<dbReference type="Gramene" id="TraesCS6B03G0081900.1">
    <property type="protein sequence ID" value="TraesCS6B03G0081900.1.CDS"/>
    <property type="gene ID" value="TraesCS6B03G0081900"/>
</dbReference>
<dbReference type="OMA" id="MSELKWV"/>
<dbReference type="InterPro" id="IPR041118">
    <property type="entry name" value="Rx_N"/>
</dbReference>
<dbReference type="RefSeq" id="XP_044410504.1">
    <property type="nucleotide sequence ID" value="XM_044554569.1"/>
</dbReference>
<evidence type="ECO:0000256" key="7">
    <source>
        <dbReference type="SAM" id="MobiDB-lite"/>
    </source>
</evidence>
<dbReference type="InterPro" id="IPR042197">
    <property type="entry name" value="Apaf_helical"/>
</dbReference>
<evidence type="ECO:0000256" key="4">
    <source>
        <dbReference type="ARBA" id="ARBA00022741"/>
    </source>
</evidence>
<dbReference type="GO" id="GO:0043531">
    <property type="term" value="F:ADP binding"/>
    <property type="evidence" value="ECO:0007669"/>
    <property type="project" value="InterPro"/>
</dbReference>
<feature type="domain" description="Disease resistance N-terminal" evidence="9">
    <location>
        <begin position="16"/>
        <end position="94"/>
    </location>
</feature>
<gene>
    <name evidence="12" type="primary">LOC123135488</name>
</gene>
<comment type="similarity">
    <text evidence="1">Belongs to the disease resistance NB-LRR family.</text>
</comment>
<dbReference type="Gramene" id="TraesLAC6B03G03381390.1">
    <property type="protein sequence ID" value="TraesLAC6B03G03381390.1"/>
    <property type="gene ID" value="TraesLAC6B03G03381390"/>
</dbReference>
<name>A0A3B6PGU0_WHEAT</name>
<dbReference type="PANTHER" id="PTHR23155:SF1114">
    <property type="entry name" value="OS02G0475500 PROTEIN"/>
    <property type="match status" value="1"/>
</dbReference>
<dbReference type="SUPFAM" id="SSF52540">
    <property type="entry name" value="P-loop containing nucleoside triphosphate hydrolases"/>
    <property type="match status" value="2"/>
</dbReference>
<evidence type="ECO:0000256" key="3">
    <source>
        <dbReference type="ARBA" id="ARBA00022737"/>
    </source>
</evidence>
<reference evidence="12" key="1">
    <citation type="submission" date="2018-08" db="EMBL/GenBank/DDBJ databases">
        <authorList>
            <person name="Rossello M."/>
        </authorList>
    </citation>
    <scope>NUCLEOTIDE SEQUENCE [LARGE SCALE GENOMIC DNA]</scope>
    <source>
        <strain evidence="12">cv. Chinese Spring</strain>
    </source>
</reference>
<dbReference type="Gramene" id="TraesCS6B02G035700.1">
    <property type="protein sequence ID" value="TraesCS6B02G035700.1"/>
    <property type="gene ID" value="TraesCS6B02G035700"/>
</dbReference>
<dbReference type="PANTHER" id="PTHR23155">
    <property type="entry name" value="DISEASE RESISTANCE PROTEIN RP"/>
    <property type="match status" value="1"/>
</dbReference>
<dbReference type="Pfam" id="PF00931">
    <property type="entry name" value="NB-ARC"/>
    <property type="match status" value="2"/>
</dbReference>